<evidence type="ECO:0000259" key="10">
    <source>
        <dbReference type="PROSITE" id="PS50893"/>
    </source>
</evidence>
<evidence type="ECO:0000256" key="6">
    <source>
        <dbReference type="ARBA" id="ARBA00022840"/>
    </source>
</evidence>
<dbReference type="GO" id="GO:0015421">
    <property type="term" value="F:ABC-type oligopeptide transporter activity"/>
    <property type="evidence" value="ECO:0007669"/>
    <property type="project" value="TreeGrafter"/>
</dbReference>
<dbReference type="InterPro" id="IPR036640">
    <property type="entry name" value="ABC1_TM_sf"/>
</dbReference>
<keyword evidence="5" id="KW-0547">Nucleotide-binding</keyword>
<organism evidence="12 13">
    <name type="scientific">Soehngenia longivitae</name>
    <dbReference type="NCBI Taxonomy" id="2562294"/>
    <lineage>
        <taxon>Bacteria</taxon>
        <taxon>Bacillati</taxon>
        <taxon>Bacillota</taxon>
        <taxon>Tissierellia</taxon>
        <taxon>Tissierellales</taxon>
        <taxon>Tissierellaceae</taxon>
        <taxon>Soehngenia</taxon>
    </lineage>
</organism>
<dbReference type="Gene3D" id="1.20.1560.10">
    <property type="entry name" value="ABC transporter type 1, transmembrane domain"/>
    <property type="match status" value="1"/>
</dbReference>
<dbReference type="SUPFAM" id="SSF90123">
    <property type="entry name" value="ABC transporter transmembrane region"/>
    <property type="match status" value="1"/>
</dbReference>
<comment type="caution">
    <text evidence="12">The sequence shown here is derived from an EMBL/GenBank/DDBJ whole genome shotgun (WGS) entry which is preliminary data.</text>
</comment>
<gene>
    <name evidence="12" type="ORF">E4100_08415</name>
</gene>
<keyword evidence="2" id="KW-0813">Transport</keyword>
<dbReference type="FunFam" id="1.20.1560.10:FF:000011">
    <property type="entry name" value="Multidrug ABC transporter ATP-binding protein"/>
    <property type="match status" value="1"/>
</dbReference>
<feature type="domain" description="ABC transmembrane type-1" evidence="11">
    <location>
        <begin position="45"/>
        <end position="330"/>
    </location>
</feature>
<keyword evidence="4 9" id="KW-0812">Transmembrane</keyword>
<feature type="domain" description="ABC transporter" evidence="10">
    <location>
        <begin position="364"/>
        <end position="598"/>
    </location>
</feature>
<comment type="subcellular location">
    <subcellularLocation>
        <location evidence="1">Cell membrane</location>
        <topology evidence="1">Multi-pass membrane protein</topology>
    </subcellularLocation>
</comment>
<dbReference type="SMART" id="SM00382">
    <property type="entry name" value="AAA"/>
    <property type="match status" value="1"/>
</dbReference>
<dbReference type="PANTHER" id="PTHR43394">
    <property type="entry name" value="ATP-DEPENDENT PERMEASE MDL1, MITOCHONDRIAL"/>
    <property type="match status" value="1"/>
</dbReference>
<evidence type="ECO:0000256" key="2">
    <source>
        <dbReference type="ARBA" id="ARBA00022448"/>
    </source>
</evidence>
<feature type="transmembrane region" description="Helical" evidence="9">
    <location>
        <begin position="44"/>
        <end position="64"/>
    </location>
</feature>
<dbReference type="Proteomes" id="UP000298381">
    <property type="component" value="Unassembled WGS sequence"/>
</dbReference>
<dbReference type="CDD" id="cd18547">
    <property type="entry name" value="ABC_6TM_Tm288_like"/>
    <property type="match status" value="1"/>
</dbReference>
<evidence type="ECO:0000313" key="12">
    <source>
        <dbReference type="EMBL" id="TFZ39505.1"/>
    </source>
</evidence>
<dbReference type="InterPro" id="IPR003593">
    <property type="entry name" value="AAA+_ATPase"/>
</dbReference>
<evidence type="ECO:0000256" key="4">
    <source>
        <dbReference type="ARBA" id="ARBA00022692"/>
    </source>
</evidence>
<dbReference type="GO" id="GO:0005886">
    <property type="term" value="C:plasma membrane"/>
    <property type="evidence" value="ECO:0007669"/>
    <property type="project" value="UniProtKB-SubCell"/>
</dbReference>
<dbReference type="GO" id="GO:0005524">
    <property type="term" value="F:ATP binding"/>
    <property type="evidence" value="ECO:0007669"/>
    <property type="project" value="UniProtKB-KW"/>
</dbReference>
<dbReference type="InterPro" id="IPR017871">
    <property type="entry name" value="ABC_transporter-like_CS"/>
</dbReference>
<dbReference type="InterPro" id="IPR003439">
    <property type="entry name" value="ABC_transporter-like_ATP-bd"/>
</dbReference>
<evidence type="ECO:0000256" key="9">
    <source>
        <dbReference type="SAM" id="Phobius"/>
    </source>
</evidence>
<dbReference type="CDD" id="cd03254">
    <property type="entry name" value="ABCC_Glucan_exporter_like"/>
    <property type="match status" value="1"/>
</dbReference>
<evidence type="ECO:0000256" key="8">
    <source>
        <dbReference type="ARBA" id="ARBA00023136"/>
    </source>
</evidence>
<dbReference type="OrthoDB" id="9762778at2"/>
<name>A0A4Z0D2D8_9FIRM</name>
<dbReference type="RefSeq" id="WP_135271603.1">
    <property type="nucleotide sequence ID" value="NZ_SRIB01000012.1"/>
</dbReference>
<evidence type="ECO:0000259" key="11">
    <source>
        <dbReference type="PROSITE" id="PS50929"/>
    </source>
</evidence>
<dbReference type="InterPro" id="IPR011527">
    <property type="entry name" value="ABC1_TM_dom"/>
</dbReference>
<feature type="transmembrane region" description="Helical" evidence="9">
    <location>
        <begin position="281"/>
        <end position="310"/>
    </location>
</feature>
<feature type="transmembrane region" description="Helical" evidence="9">
    <location>
        <begin position="87"/>
        <end position="112"/>
    </location>
</feature>
<dbReference type="AlphaFoldDB" id="A0A4Z0D2D8"/>
<evidence type="ECO:0000256" key="3">
    <source>
        <dbReference type="ARBA" id="ARBA00022475"/>
    </source>
</evidence>
<dbReference type="PROSITE" id="PS50893">
    <property type="entry name" value="ABC_TRANSPORTER_2"/>
    <property type="match status" value="1"/>
</dbReference>
<dbReference type="Pfam" id="PF00005">
    <property type="entry name" value="ABC_tran"/>
    <property type="match status" value="1"/>
</dbReference>
<dbReference type="PROSITE" id="PS00211">
    <property type="entry name" value="ABC_TRANSPORTER_1"/>
    <property type="match status" value="1"/>
</dbReference>
<dbReference type="Gene3D" id="3.40.50.300">
    <property type="entry name" value="P-loop containing nucleotide triphosphate hydrolases"/>
    <property type="match status" value="1"/>
</dbReference>
<protein>
    <submittedName>
        <fullName evidence="12">ABC transporter ATP-binding protein</fullName>
    </submittedName>
</protein>
<evidence type="ECO:0000313" key="13">
    <source>
        <dbReference type="Proteomes" id="UP000298381"/>
    </source>
</evidence>
<evidence type="ECO:0000256" key="1">
    <source>
        <dbReference type="ARBA" id="ARBA00004651"/>
    </source>
</evidence>
<accession>A0A4Z0D2D8</accession>
<keyword evidence="3" id="KW-1003">Cell membrane</keyword>
<feature type="transmembrane region" description="Helical" evidence="9">
    <location>
        <begin position="189"/>
        <end position="206"/>
    </location>
</feature>
<evidence type="ECO:0000256" key="5">
    <source>
        <dbReference type="ARBA" id="ARBA00022741"/>
    </source>
</evidence>
<dbReference type="EMBL" id="SRIB01000012">
    <property type="protein sequence ID" value="TFZ39505.1"/>
    <property type="molecule type" value="Genomic_DNA"/>
</dbReference>
<keyword evidence="6 12" id="KW-0067">ATP-binding</keyword>
<sequence length="605" mass="68825">MEHNTKKITGIHGPHSIIPVEKPKDSSSTLKRLFYYFGEEKNKIFIALFLVILSTFLTLLVPYFTGKIVDALTVSKDMINLLEVRNLILYVLAFYVFSSLFMYFQEFIIAGISQRVVYKIRKDIFDKFQKMPVIFFDRTTHGELMSRVTNDIDNINNTISQTMIQFMHTFISTIGTVFIMFYINKIMALVTLATVPIVLLVTRTIANNTKKYFKTQQQFLGNLNGHIEESISGIDVVRMFNKEDDMINKFKRFNDDLKEVGVKAQIWSGFIMPIMNAIGNLTFVIIVLSGSLLVLNNAITIGVVTSFIFYSKQFQRPINELASTFNQLQSGIAGAERVFEILDEEDEREDELDAIEADNIKGKVEFKNVYFNYSKNKEVLKDISFMVEAGTKVALVGPTGAGKTTIVNLLTNFYEVTKGEILIDDMNINKYKKNSLRNMFGVVLQDTYLFSGTIKENIRYGKLDATEEEIIAACKISNADEFIKRLPNGYDTYISEGGGNLSQGQRQLLAIARAVLKDPSILILDEATSNVDTRTELKIQEAMISLMKNRTTFIIAHRLSTIRDADIIMMIEDGRIIEKGTHEELIETKGAYFNLYMSQYLNTAE</sequence>
<keyword evidence="8 9" id="KW-0472">Membrane</keyword>
<dbReference type="PROSITE" id="PS50929">
    <property type="entry name" value="ABC_TM1F"/>
    <property type="match status" value="1"/>
</dbReference>
<proteinExistence type="predicted"/>
<dbReference type="InterPro" id="IPR027417">
    <property type="entry name" value="P-loop_NTPase"/>
</dbReference>
<keyword evidence="13" id="KW-1185">Reference proteome</keyword>
<keyword evidence="7 9" id="KW-1133">Transmembrane helix</keyword>
<dbReference type="PANTHER" id="PTHR43394:SF1">
    <property type="entry name" value="ATP-BINDING CASSETTE SUB-FAMILY B MEMBER 10, MITOCHONDRIAL"/>
    <property type="match status" value="1"/>
</dbReference>
<dbReference type="Pfam" id="PF00664">
    <property type="entry name" value="ABC_membrane"/>
    <property type="match status" value="1"/>
</dbReference>
<dbReference type="InterPro" id="IPR039421">
    <property type="entry name" value="Type_1_exporter"/>
</dbReference>
<dbReference type="FunFam" id="3.40.50.300:FF:000287">
    <property type="entry name" value="Multidrug ABC transporter ATP-binding protein"/>
    <property type="match status" value="1"/>
</dbReference>
<evidence type="ECO:0000256" key="7">
    <source>
        <dbReference type="ARBA" id="ARBA00022989"/>
    </source>
</evidence>
<dbReference type="SUPFAM" id="SSF52540">
    <property type="entry name" value="P-loop containing nucleoside triphosphate hydrolases"/>
    <property type="match status" value="1"/>
</dbReference>
<dbReference type="GO" id="GO:0016887">
    <property type="term" value="F:ATP hydrolysis activity"/>
    <property type="evidence" value="ECO:0007669"/>
    <property type="project" value="InterPro"/>
</dbReference>
<reference evidence="12 13" key="1">
    <citation type="submission" date="2019-03" db="EMBL/GenBank/DDBJ databases">
        <title>Draft genome sequence data and analysis of a Fermenting Bacterium, Soehngenia longevitae strain 1933PT, isolated from petroleum reservoir in Azerbaijan.</title>
        <authorList>
            <person name="Grouzdev D.S."/>
            <person name="Bidzhieva S.K."/>
            <person name="Sokolova D.S."/>
            <person name="Tourova T.P."/>
            <person name="Poltaraus A.B."/>
            <person name="Nazina T.N."/>
        </authorList>
    </citation>
    <scope>NUCLEOTIDE SEQUENCE [LARGE SCALE GENOMIC DNA]</scope>
    <source>
        <strain evidence="12 13">1933P</strain>
    </source>
</reference>